<evidence type="ECO:0000256" key="3">
    <source>
        <dbReference type="SAM" id="Phobius"/>
    </source>
</evidence>
<dbReference type="InterPro" id="IPR036388">
    <property type="entry name" value="WH-like_DNA-bd_sf"/>
</dbReference>
<keyword evidence="1 2" id="KW-0238">DNA-binding</keyword>
<comment type="caution">
    <text evidence="5">The sequence shown here is derived from an EMBL/GenBank/DDBJ whole genome shotgun (WGS) entry which is preliminary data.</text>
</comment>
<dbReference type="SUPFAM" id="SSF46894">
    <property type="entry name" value="C-terminal effector domain of the bipartite response regulators"/>
    <property type="match status" value="1"/>
</dbReference>
<dbReference type="Proteomes" id="UP001597387">
    <property type="component" value="Unassembled WGS sequence"/>
</dbReference>
<dbReference type="SMART" id="SM00862">
    <property type="entry name" value="Trans_reg_C"/>
    <property type="match status" value="1"/>
</dbReference>
<evidence type="ECO:0000259" key="4">
    <source>
        <dbReference type="PROSITE" id="PS51755"/>
    </source>
</evidence>
<name>A0ABW4ZQR1_9SPHI</name>
<dbReference type="InterPro" id="IPR001867">
    <property type="entry name" value="OmpR/PhoB-type_DNA-bd"/>
</dbReference>
<dbReference type="PROSITE" id="PS51755">
    <property type="entry name" value="OMPR_PHOB"/>
    <property type="match status" value="1"/>
</dbReference>
<keyword evidence="3" id="KW-1133">Transmembrane helix</keyword>
<gene>
    <name evidence="5" type="ORF">ACFSJU_17325</name>
</gene>
<feature type="transmembrane region" description="Helical" evidence="3">
    <location>
        <begin position="158"/>
        <end position="178"/>
    </location>
</feature>
<dbReference type="RefSeq" id="WP_255904422.1">
    <property type="nucleotide sequence ID" value="NZ_JAFMZO010000004.1"/>
</dbReference>
<evidence type="ECO:0000256" key="2">
    <source>
        <dbReference type="PROSITE-ProRule" id="PRU01091"/>
    </source>
</evidence>
<dbReference type="CDD" id="cd00383">
    <property type="entry name" value="trans_reg_C"/>
    <property type="match status" value="1"/>
</dbReference>
<keyword evidence="6" id="KW-1185">Reference proteome</keyword>
<protein>
    <submittedName>
        <fullName evidence="5">Winged helix-turn-helix domain-containing protein</fullName>
    </submittedName>
</protein>
<reference evidence="6" key="1">
    <citation type="journal article" date="2019" name="Int. J. Syst. Evol. Microbiol.">
        <title>The Global Catalogue of Microorganisms (GCM) 10K type strain sequencing project: providing services to taxonomists for standard genome sequencing and annotation.</title>
        <authorList>
            <consortium name="The Broad Institute Genomics Platform"/>
            <consortium name="The Broad Institute Genome Sequencing Center for Infectious Disease"/>
            <person name="Wu L."/>
            <person name="Ma J."/>
        </authorList>
    </citation>
    <scope>NUCLEOTIDE SEQUENCE [LARGE SCALE GENOMIC DNA]</scope>
    <source>
        <strain evidence="6">KCTC 42217</strain>
    </source>
</reference>
<evidence type="ECO:0000313" key="5">
    <source>
        <dbReference type="EMBL" id="MFD2164174.1"/>
    </source>
</evidence>
<evidence type="ECO:0000313" key="6">
    <source>
        <dbReference type="Proteomes" id="UP001597387"/>
    </source>
</evidence>
<evidence type="ECO:0000256" key="1">
    <source>
        <dbReference type="ARBA" id="ARBA00023125"/>
    </source>
</evidence>
<dbReference type="EMBL" id="JBHUHZ010000003">
    <property type="protein sequence ID" value="MFD2164174.1"/>
    <property type="molecule type" value="Genomic_DNA"/>
</dbReference>
<sequence>MKLRSPFLFITAFLLIVVSATLCFKSDDSDFISAREIIVMRNIGHKILLSSGDSSSRVLPVNKTGDNQYHIRFESSFQFTPDSIVKIIRQGVERSQLPSDYIVNVVECQKNQVVYGFAVLKTEKTDVVACKGRKQPEGCYSIKITFRRSTLNTLSKDYYVGAGGGLTALLLIFAGLRINSRQKRTSGRPLKSLSGTSRFISIGSYKFYKDNHYLEYGNERIELSDKESKVLYILAGKQNTLIERAELQKVWEDEGIIVGRSLDMFISKLRKKLENDPSVRLLNVHGKGYKIEVNEGLTG</sequence>
<dbReference type="InterPro" id="IPR016032">
    <property type="entry name" value="Sig_transdc_resp-reg_C-effctor"/>
</dbReference>
<proteinExistence type="predicted"/>
<feature type="domain" description="OmpR/PhoB-type" evidence="4">
    <location>
        <begin position="197"/>
        <end position="293"/>
    </location>
</feature>
<dbReference type="Gene3D" id="1.10.10.10">
    <property type="entry name" value="Winged helix-like DNA-binding domain superfamily/Winged helix DNA-binding domain"/>
    <property type="match status" value="1"/>
</dbReference>
<dbReference type="Pfam" id="PF00486">
    <property type="entry name" value="Trans_reg_C"/>
    <property type="match status" value="1"/>
</dbReference>
<keyword evidence="3" id="KW-0472">Membrane</keyword>
<organism evidence="5 6">
    <name type="scientific">Paradesertivirga mongoliensis</name>
    <dbReference type="NCBI Taxonomy" id="2100740"/>
    <lineage>
        <taxon>Bacteria</taxon>
        <taxon>Pseudomonadati</taxon>
        <taxon>Bacteroidota</taxon>
        <taxon>Sphingobacteriia</taxon>
        <taxon>Sphingobacteriales</taxon>
        <taxon>Sphingobacteriaceae</taxon>
        <taxon>Paradesertivirga</taxon>
    </lineage>
</organism>
<accession>A0ABW4ZQR1</accession>
<keyword evidence="3" id="KW-0812">Transmembrane</keyword>
<feature type="DNA-binding region" description="OmpR/PhoB-type" evidence="2">
    <location>
        <begin position="197"/>
        <end position="293"/>
    </location>
</feature>